<proteinExistence type="predicted"/>
<comment type="caution">
    <text evidence="1">The sequence shown here is derived from an EMBL/GenBank/DDBJ whole genome shotgun (WGS) entry which is preliminary data.</text>
</comment>
<protein>
    <submittedName>
        <fullName evidence="1">Uncharacterized protein</fullName>
    </submittedName>
</protein>
<evidence type="ECO:0000313" key="1">
    <source>
        <dbReference type="EMBL" id="MEQ2253139.1"/>
    </source>
</evidence>
<reference evidence="1 2" key="1">
    <citation type="submission" date="2021-06" db="EMBL/GenBank/DDBJ databases">
        <authorList>
            <person name="Palmer J.M."/>
        </authorList>
    </citation>
    <scope>NUCLEOTIDE SEQUENCE [LARGE SCALE GENOMIC DNA]</scope>
    <source>
        <strain evidence="2">if_2019</strain>
        <tissue evidence="1">Muscle</tissue>
    </source>
</reference>
<dbReference type="EMBL" id="JAHRIQ010096782">
    <property type="protein sequence ID" value="MEQ2253139.1"/>
    <property type="molecule type" value="Genomic_DNA"/>
</dbReference>
<accession>A0ABV0V7Y8</accession>
<organism evidence="1 2">
    <name type="scientific">Ilyodon furcidens</name>
    <name type="common">goldbreast splitfin</name>
    <dbReference type="NCBI Taxonomy" id="33524"/>
    <lineage>
        <taxon>Eukaryota</taxon>
        <taxon>Metazoa</taxon>
        <taxon>Chordata</taxon>
        <taxon>Craniata</taxon>
        <taxon>Vertebrata</taxon>
        <taxon>Euteleostomi</taxon>
        <taxon>Actinopterygii</taxon>
        <taxon>Neopterygii</taxon>
        <taxon>Teleostei</taxon>
        <taxon>Neoteleostei</taxon>
        <taxon>Acanthomorphata</taxon>
        <taxon>Ovalentaria</taxon>
        <taxon>Atherinomorphae</taxon>
        <taxon>Cyprinodontiformes</taxon>
        <taxon>Goodeidae</taxon>
        <taxon>Ilyodon</taxon>
    </lineage>
</organism>
<name>A0ABV0V7Y8_9TELE</name>
<dbReference type="Proteomes" id="UP001482620">
    <property type="component" value="Unassembled WGS sequence"/>
</dbReference>
<sequence>MVAPEILHLCEVQDYLLHLSSYLPVGSQLPRLAVRASLTHSSYNPPTTSTICTQRLSKAQTSLDSDYTRPGSCSSHGNVTGYWFEFSRASSVFQAPRGSRSK</sequence>
<gene>
    <name evidence="1" type="ORF">ILYODFUR_029125</name>
</gene>
<keyword evidence="2" id="KW-1185">Reference proteome</keyword>
<evidence type="ECO:0000313" key="2">
    <source>
        <dbReference type="Proteomes" id="UP001482620"/>
    </source>
</evidence>